<protein>
    <recommendedName>
        <fullName evidence="9">Soluble lytic murein transglycosylase</fullName>
    </recommendedName>
</protein>
<dbReference type="RefSeq" id="WP_075799231.1">
    <property type="nucleotide sequence ID" value="NZ_CP015583.1"/>
</dbReference>
<evidence type="ECO:0008006" key="9">
    <source>
        <dbReference type="Google" id="ProtNLM"/>
    </source>
</evidence>
<proteinExistence type="inferred from homology"/>
<evidence type="ECO:0000259" key="6">
    <source>
        <dbReference type="Pfam" id="PF05036"/>
    </source>
</evidence>
<dbReference type="EMBL" id="CP015583">
    <property type="protein sequence ID" value="APT58467.1"/>
    <property type="molecule type" value="Genomic_DNA"/>
</dbReference>
<dbReference type="GO" id="GO:0042834">
    <property type="term" value="F:peptidoglycan binding"/>
    <property type="evidence" value="ECO:0007669"/>
    <property type="project" value="InterPro"/>
</dbReference>
<evidence type="ECO:0000256" key="4">
    <source>
        <dbReference type="SAM" id="SignalP"/>
    </source>
</evidence>
<dbReference type="InterPro" id="IPR008258">
    <property type="entry name" value="Transglycosylase_SLT_dom_1"/>
</dbReference>
<dbReference type="SUPFAM" id="SSF53955">
    <property type="entry name" value="Lysozyme-like"/>
    <property type="match status" value="1"/>
</dbReference>
<keyword evidence="4" id="KW-0732">Signal</keyword>
<dbReference type="PROSITE" id="PS51257">
    <property type="entry name" value="PROKAR_LIPOPROTEIN"/>
    <property type="match status" value="1"/>
</dbReference>
<feature type="chain" id="PRO_5012001523" description="Soluble lytic murein transglycosylase" evidence="4">
    <location>
        <begin position="23"/>
        <end position="492"/>
    </location>
</feature>
<dbReference type="eggNOG" id="COG3087">
    <property type="taxonomic scope" value="Bacteria"/>
</dbReference>
<feature type="signal peptide" evidence="4">
    <location>
        <begin position="1"/>
        <end position="22"/>
    </location>
</feature>
<sequence>MAKRALSLLPLLLLLSACGPPAYTSRFVWDGRRGYDGNGDYGYDTAAAGASRAEARGYLSHAARSYRAPGPEGDPWGPHVHEAASRFAIPERWIREVMRQESAGNPTATSRVGAMGLMQVMPATYDILRSRYGLGSDPYEPRSNIMAGAAYIREMSDQFGAPAFLAAYNAGPQRLSDYLAGYSELPGETVNYLARIAPRLGNEVAMTGPLAGFATGSGTAYAYNDPANRAYDGGGLVTASAPTGGYTGTGGAAYAARPPATPAAAPGATRLAGARHPATGAYTPTYAPPAYAAEDPANRAYEGGGLVADGGAYADDPANRAFDGGGLVTSLSPTGNRTGEGGGNPVIPAAYAAREPAYAAPPPAPARGAPPSWTGSAQAAEAPPAQRPAPGTLALPARYGGAAPVAMAGGGGGWGIQVGAFPDPAISRAALSVARSRTNGLLAGAQDSITPVSHGGTLYRARLTGISAESAGNACQRLQGSGMPCFTVPPGS</sequence>
<feature type="domain" description="Transglycosylase SLT" evidence="5">
    <location>
        <begin position="81"/>
        <end position="183"/>
    </location>
</feature>
<evidence type="ECO:0000313" key="8">
    <source>
        <dbReference type="Proteomes" id="UP000185494"/>
    </source>
</evidence>
<feature type="region of interest" description="Disordered" evidence="3">
    <location>
        <begin position="324"/>
        <end position="392"/>
    </location>
</feature>
<dbReference type="PANTHER" id="PTHR37423:SF2">
    <property type="entry name" value="MEMBRANE-BOUND LYTIC MUREIN TRANSGLYCOSYLASE C"/>
    <property type="match status" value="1"/>
</dbReference>
<dbReference type="AlphaFoldDB" id="A0A1L7AI62"/>
<dbReference type="InterPro" id="IPR007730">
    <property type="entry name" value="SPOR-like_dom"/>
</dbReference>
<dbReference type="InterPro" id="IPR023346">
    <property type="entry name" value="Lysozyme-like_dom_sf"/>
</dbReference>
<dbReference type="eggNOG" id="COG0741">
    <property type="taxonomic scope" value="Bacteria"/>
</dbReference>
<dbReference type="Gene3D" id="1.10.530.10">
    <property type="match status" value="1"/>
</dbReference>
<dbReference type="Pfam" id="PF05036">
    <property type="entry name" value="SPOR"/>
    <property type="match status" value="1"/>
</dbReference>
<feature type="compositionally biased region" description="Low complexity" evidence="3">
    <location>
        <begin position="366"/>
        <end position="390"/>
    </location>
</feature>
<evidence type="ECO:0000259" key="5">
    <source>
        <dbReference type="Pfam" id="PF01464"/>
    </source>
</evidence>
<evidence type="ECO:0000313" key="7">
    <source>
        <dbReference type="EMBL" id="APT58467.1"/>
    </source>
</evidence>
<reference evidence="7 8" key="1">
    <citation type="submission" date="2016-05" db="EMBL/GenBank/DDBJ databases">
        <title>Complete Genome and Methylome Analysis of Psychrotrophic Bacterial Isolates from Antarctic Lake Untersee.</title>
        <authorList>
            <person name="Fomenkov A."/>
            <person name="Akimov V.N."/>
            <person name="Vasilyeva L.V."/>
            <person name="Andersen D."/>
            <person name="Vincze T."/>
            <person name="Roberts R.J."/>
        </authorList>
    </citation>
    <scope>NUCLEOTIDE SEQUENCE [LARGE SCALE GENOMIC DNA]</scope>
    <source>
        <strain evidence="7 8">U14-5</strain>
    </source>
</reference>
<dbReference type="Pfam" id="PF01464">
    <property type="entry name" value="SLT"/>
    <property type="match status" value="1"/>
</dbReference>
<gene>
    <name evidence="7" type="ORF">RGI145_16465</name>
</gene>
<feature type="compositionally biased region" description="Low complexity" evidence="3">
    <location>
        <begin position="348"/>
        <end position="358"/>
    </location>
</feature>
<dbReference type="Proteomes" id="UP000185494">
    <property type="component" value="Chromosome 1"/>
</dbReference>
<name>A0A1L7AI62_9PROT</name>
<evidence type="ECO:0000256" key="3">
    <source>
        <dbReference type="SAM" id="MobiDB-lite"/>
    </source>
</evidence>
<dbReference type="KEGG" id="rgi:RGI145_16465"/>
<dbReference type="STRING" id="257708.RGI145_16465"/>
<comment type="similarity">
    <text evidence="1">Belongs to the transglycosylase Slt family.</text>
</comment>
<dbReference type="CDD" id="cd00254">
    <property type="entry name" value="LT-like"/>
    <property type="match status" value="1"/>
</dbReference>
<organism evidence="7 8">
    <name type="scientific">Roseomonas gilardii</name>
    <dbReference type="NCBI Taxonomy" id="257708"/>
    <lineage>
        <taxon>Bacteria</taxon>
        <taxon>Pseudomonadati</taxon>
        <taxon>Pseudomonadota</taxon>
        <taxon>Alphaproteobacteria</taxon>
        <taxon>Acetobacterales</taxon>
        <taxon>Roseomonadaceae</taxon>
        <taxon>Roseomonas</taxon>
    </lineage>
</organism>
<dbReference type="PANTHER" id="PTHR37423">
    <property type="entry name" value="SOLUBLE LYTIC MUREIN TRANSGLYCOSYLASE-RELATED"/>
    <property type="match status" value="1"/>
</dbReference>
<evidence type="ECO:0000256" key="1">
    <source>
        <dbReference type="ARBA" id="ARBA00007734"/>
    </source>
</evidence>
<feature type="domain" description="SPOR" evidence="6">
    <location>
        <begin position="411"/>
        <end position="488"/>
    </location>
</feature>
<accession>A0A1L7AI62</accession>
<evidence type="ECO:0000256" key="2">
    <source>
        <dbReference type="ARBA" id="ARBA00009387"/>
    </source>
</evidence>
<comment type="similarity">
    <text evidence="2">Belongs to the virb1 family.</text>
</comment>